<dbReference type="PANTHER" id="PTHR11533:SF174">
    <property type="entry name" value="PUROMYCIN-SENSITIVE AMINOPEPTIDASE-RELATED"/>
    <property type="match status" value="1"/>
</dbReference>
<dbReference type="EC" id="3.4.11.2" evidence="4"/>
<comment type="catalytic activity">
    <reaction evidence="1">
        <text>Release of an N-terminal amino acid, Xaa-|-Yaa- from a peptide, amide or arylamide. Xaa is preferably Ala, but may be most amino acids including Pro (slow action). When a terminal hydrophobic residue is followed by a prolyl residue, the two may be released as an intact Xaa-Pro dipeptide.</text>
        <dbReference type="EC" id="3.4.11.2"/>
    </reaction>
</comment>
<keyword evidence="18" id="KW-1185">Reference proteome</keyword>
<dbReference type="CDD" id="cd09602">
    <property type="entry name" value="M1_APN"/>
    <property type="match status" value="1"/>
</dbReference>
<dbReference type="PRINTS" id="PR00756">
    <property type="entry name" value="ALADIPTASE"/>
</dbReference>
<evidence type="ECO:0000259" key="15">
    <source>
        <dbReference type="Pfam" id="PF11838"/>
    </source>
</evidence>
<dbReference type="Gene3D" id="1.10.390.10">
    <property type="entry name" value="Neutral Protease Domain 2"/>
    <property type="match status" value="1"/>
</dbReference>
<keyword evidence="7" id="KW-0645">Protease</keyword>
<dbReference type="Pfam" id="PF11838">
    <property type="entry name" value="ERAP1_C"/>
    <property type="match status" value="1"/>
</dbReference>
<evidence type="ECO:0000256" key="7">
    <source>
        <dbReference type="ARBA" id="ARBA00022670"/>
    </source>
</evidence>
<comment type="similarity">
    <text evidence="3">Belongs to the peptidase M1 family.</text>
</comment>
<keyword evidence="11" id="KW-0482">Metalloprotease</keyword>
<evidence type="ECO:0000256" key="10">
    <source>
        <dbReference type="ARBA" id="ARBA00022833"/>
    </source>
</evidence>
<keyword evidence="8" id="KW-0479">Metal-binding</keyword>
<evidence type="ECO:0000256" key="12">
    <source>
        <dbReference type="ARBA" id="ARBA00029811"/>
    </source>
</evidence>
<accession>A0ABP8YY38</accession>
<dbReference type="NCBIfam" id="TIGR02412">
    <property type="entry name" value="pepN_strep_liv"/>
    <property type="match status" value="1"/>
</dbReference>
<evidence type="ECO:0000256" key="6">
    <source>
        <dbReference type="ARBA" id="ARBA00022438"/>
    </source>
</evidence>
<reference evidence="18" key="1">
    <citation type="journal article" date="2019" name="Int. J. Syst. Evol. Microbiol.">
        <title>The Global Catalogue of Microorganisms (GCM) 10K type strain sequencing project: providing services to taxonomists for standard genome sequencing and annotation.</title>
        <authorList>
            <consortium name="The Broad Institute Genomics Platform"/>
            <consortium name="The Broad Institute Genome Sequencing Center for Infectious Disease"/>
            <person name="Wu L."/>
            <person name="Ma J."/>
        </authorList>
    </citation>
    <scope>NUCLEOTIDE SEQUENCE [LARGE SCALE GENOMIC DNA]</scope>
    <source>
        <strain evidence="18">JCM 19015</strain>
    </source>
</reference>
<sequence length="814" mass="87779">MPIASLTREEAAERAALLAVEQYEIDVDLTGLLEGDTLRTVSTSTFTCSRPGAASFVDVVADVSSATLNGVALDLGTVADGRLPLPDLRERNVLVVAAAQSDTGDGQGILRTVDATDGLVYIWMTFEPDEARRLWACFDQPDLKAVHRFTVLAPESWTVTSNGAPETITEADDAARRWRFAPTPPLSTYVTVVNAGPFHQLRRTVDGYDLGLYSRRSLAAVLERDADELFDLTARGLAWFGERFAFPFPQQRYDQAFVPDMGGAMENWGSVTHTDDFLHRSAPSYRERAVRANVVLHEMAHMWFGDLVTMRWWDDLWLNEAFASWAAAWALAGATEFTDSWATELLDAKIVGYRQDMSPATHPIRGDVPDVEQAMANFDAITYDKGESVLHQLAAYVGEDAFVAGLRAYFAAHAWGNTVLDDLMSAFAAASGRDLTRWTADWLDRAGTDTLTLDGSVLHATAPDGGSPRPHRLRIAGYDPTADGLVPRGEVEVEVAGAATPVELPGGTVHLVNAGDFTYAAVRGDASALATLRTRVGELPDPLSRTLVVATAWDMLAKGELTADEVVDTITALVAVETSPAVVEGLLALGLQAAESWTPLSRVPDLTGRLAAAAARLARSGPHRQPALRTLAATATQPAQFALLRDAADEDVDLAWRVLARRAELGDVDPAAVEALQARDPDPDAFASALSVRASQDDAEAKAEVWQALMVDRTVPAGTARQRVSQRFWRPLQVEVLAEYPDRYLSALASFGSAGMLGQLGLVRGMFPYAVVDRGFLERAEAAADAPGVNRTARTALLLGTDVGGRMLRARSAG</sequence>
<evidence type="ECO:0000256" key="5">
    <source>
        <dbReference type="ARBA" id="ARBA00015611"/>
    </source>
</evidence>
<proteinExistence type="inferred from homology"/>
<keyword evidence="10" id="KW-0862">Zinc</keyword>
<dbReference type="RefSeq" id="WP_345480046.1">
    <property type="nucleotide sequence ID" value="NZ_BAABLP010000002.1"/>
</dbReference>
<evidence type="ECO:0000313" key="18">
    <source>
        <dbReference type="Proteomes" id="UP001500121"/>
    </source>
</evidence>
<dbReference type="InterPro" id="IPR001930">
    <property type="entry name" value="Peptidase_M1"/>
</dbReference>
<dbReference type="SUPFAM" id="SSF63737">
    <property type="entry name" value="Leukotriene A4 hydrolase N-terminal domain"/>
    <property type="match status" value="1"/>
</dbReference>
<evidence type="ECO:0000256" key="13">
    <source>
        <dbReference type="ARBA" id="ARBA00031533"/>
    </source>
</evidence>
<dbReference type="InterPro" id="IPR012778">
    <property type="entry name" value="Pept_M1_aminopeptidase"/>
</dbReference>
<evidence type="ECO:0000256" key="1">
    <source>
        <dbReference type="ARBA" id="ARBA00000098"/>
    </source>
</evidence>
<dbReference type="Pfam" id="PF17900">
    <property type="entry name" value="Peptidase_M1_N"/>
    <property type="match status" value="1"/>
</dbReference>
<dbReference type="InterPro" id="IPR050344">
    <property type="entry name" value="Peptidase_M1_aminopeptidases"/>
</dbReference>
<dbReference type="InterPro" id="IPR045357">
    <property type="entry name" value="Aminopeptidase_N-like_N"/>
</dbReference>
<evidence type="ECO:0000256" key="9">
    <source>
        <dbReference type="ARBA" id="ARBA00022801"/>
    </source>
</evidence>
<feature type="domain" description="Peptidase M1 membrane alanine aminopeptidase" evidence="14">
    <location>
        <begin position="230"/>
        <end position="442"/>
    </location>
</feature>
<evidence type="ECO:0000256" key="11">
    <source>
        <dbReference type="ARBA" id="ARBA00023049"/>
    </source>
</evidence>
<dbReference type="InterPro" id="IPR014782">
    <property type="entry name" value="Peptidase_M1_dom"/>
</dbReference>
<dbReference type="PANTHER" id="PTHR11533">
    <property type="entry name" value="PROTEASE M1 ZINC METALLOPROTEASE"/>
    <property type="match status" value="1"/>
</dbReference>
<gene>
    <name evidence="17" type="primary">pepN_2</name>
    <name evidence="17" type="ORF">GCM10025783_11280</name>
</gene>
<dbReference type="SUPFAM" id="SSF55486">
    <property type="entry name" value="Metalloproteases ('zincins'), catalytic domain"/>
    <property type="match status" value="1"/>
</dbReference>
<dbReference type="GO" id="GO:0004177">
    <property type="term" value="F:aminopeptidase activity"/>
    <property type="evidence" value="ECO:0007669"/>
    <property type="project" value="UniProtKB-KW"/>
</dbReference>
<protein>
    <recommendedName>
        <fullName evidence="5">Aminopeptidase N</fullName>
        <ecNumber evidence="4">3.4.11.2</ecNumber>
    </recommendedName>
    <alternativeName>
        <fullName evidence="12">Alanine aminopeptidase</fullName>
    </alternativeName>
    <alternativeName>
        <fullName evidence="13">Lysyl aminopeptidase</fullName>
    </alternativeName>
</protein>
<dbReference type="Pfam" id="PF01433">
    <property type="entry name" value="Peptidase_M1"/>
    <property type="match status" value="1"/>
</dbReference>
<evidence type="ECO:0000259" key="14">
    <source>
        <dbReference type="Pfam" id="PF01433"/>
    </source>
</evidence>
<evidence type="ECO:0000256" key="2">
    <source>
        <dbReference type="ARBA" id="ARBA00001947"/>
    </source>
</evidence>
<dbReference type="Gene3D" id="2.60.40.1730">
    <property type="entry name" value="tricorn interacting facor f3 domain"/>
    <property type="match status" value="1"/>
</dbReference>
<dbReference type="EMBL" id="BAABLP010000002">
    <property type="protein sequence ID" value="GAA4741802.1"/>
    <property type="molecule type" value="Genomic_DNA"/>
</dbReference>
<feature type="domain" description="Aminopeptidase N-like N-terminal" evidence="16">
    <location>
        <begin position="120"/>
        <end position="190"/>
    </location>
</feature>
<feature type="domain" description="ERAP1-like C-terminal" evidence="15">
    <location>
        <begin position="511"/>
        <end position="794"/>
    </location>
</feature>
<name>A0ABP8YY38_9MICO</name>
<evidence type="ECO:0000256" key="3">
    <source>
        <dbReference type="ARBA" id="ARBA00010136"/>
    </source>
</evidence>
<evidence type="ECO:0000259" key="16">
    <source>
        <dbReference type="Pfam" id="PF17900"/>
    </source>
</evidence>
<comment type="caution">
    <text evidence="17">The sequence shown here is derived from an EMBL/GenBank/DDBJ whole genome shotgun (WGS) entry which is preliminary data.</text>
</comment>
<dbReference type="InterPro" id="IPR027268">
    <property type="entry name" value="Peptidase_M4/M1_CTD_sf"/>
</dbReference>
<keyword evidence="6 17" id="KW-0031">Aminopeptidase</keyword>
<evidence type="ECO:0000256" key="4">
    <source>
        <dbReference type="ARBA" id="ARBA00012564"/>
    </source>
</evidence>
<comment type="cofactor">
    <cofactor evidence="2">
        <name>Zn(2+)</name>
        <dbReference type="ChEBI" id="CHEBI:29105"/>
    </cofactor>
</comment>
<dbReference type="Proteomes" id="UP001500121">
    <property type="component" value="Unassembled WGS sequence"/>
</dbReference>
<keyword evidence="9" id="KW-0378">Hydrolase</keyword>
<dbReference type="InterPro" id="IPR042097">
    <property type="entry name" value="Aminopeptidase_N-like_N_sf"/>
</dbReference>
<evidence type="ECO:0000313" key="17">
    <source>
        <dbReference type="EMBL" id="GAA4741802.1"/>
    </source>
</evidence>
<organism evidence="17 18">
    <name type="scientific">Amnibacterium soli</name>
    <dbReference type="NCBI Taxonomy" id="1282736"/>
    <lineage>
        <taxon>Bacteria</taxon>
        <taxon>Bacillati</taxon>
        <taxon>Actinomycetota</taxon>
        <taxon>Actinomycetes</taxon>
        <taxon>Micrococcales</taxon>
        <taxon>Microbacteriaceae</taxon>
        <taxon>Amnibacterium</taxon>
    </lineage>
</organism>
<dbReference type="InterPro" id="IPR024571">
    <property type="entry name" value="ERAP1-like_C_dom"/>
</dbReference>
<evidence type="ECO:0000256" key="8">
    <source>
        <dbReference type="ARBA" id="ARBA00022723"/>
    </source>
</evidence>